<dbReference type="InterPro" id="IPR059081">
    <property type="entry name" value="PRRT3-4"/>
</dbReference>
<evidence type="ECO:0000259" key="9">
    <source>
        <dbReference type="Pfam" id="PF25987"/>
    </source>
</evidence>
<evidence type="ECO:0000313" key="10">
    <source>
        <dbReference type="EMBL" id="KAF0313146.1"/>
    </source>
</evidence>
<feature type="region of interest" description="Disordered" evidence="7">
    <location>
        <begin position="1"/>
        <end position="23"/>
    </location>
</feature>
<keyword evidence="6 8" id="KW-0472">Membrane</keyword>
<name>A0A6A4X060_AMPAM</name>
<feature type="region of interest" description="Disordered" evidence="7">
    <location>
        <begin position="487"/>
        <end position="570"/>
    </location>
</feature>
<comment type="subcellular location">
    <subcellularLocation>
        <location evidence="1">Membrane</location>
        <topology evidence="1">Multi-pass membrane protein</topology>
    </subcellularLocation>
</comment>
<organism evidence="10 11">
    <name type="scientific">Amphibalanus amphitrite</name>
    <name type="common">Striped barnacle</name>
    <name type="synonym">Balanus amphitrite</name>
    <dbReference type="NCBI Taxonomy" id="1232801"/>
    <lineage>
        <taxon>Eukaryota</taxon>
        <taxon>Metazoa</taxon>
        <taxon>Ecdysozoa</taxon>
        <taxon>Arthropoda</taxon>
        <taxon>Crustacea</taxon>
        <taxon>Multicrustacea</taxon>
        <taxon>Cirripedia</taxon>
        <taxon>Thoracica</taxon>
        <taxon>Thoracicalcarea</taxon>
        <taxon>Balanomorpha</taxon>
        <taxon>Balanoidea</taxon>
        <taxon>Balanidae</taxon>
        <taxon>Amphibalaninae</taxon>
        <taxon>Amphibalanus</taxon>
    </lineage>
</organism>
<keyword evidence="5 8" id="KW-1133">Transmembrane helix</keyword>
<dbReference type="AlphaFoldDB" id="A0A6A4X060"/>
<dbReference type="Proteomes" id="UP000440578">
    <property type="component" value="Unassembled WGS sequence"/>
</dbReference>
<feature type="region of interest" description="Disordered" evidence="7">
    <location>
        <begin position="854"/>
        <end position="893"/>
    </location>
</feature>
<feature type="transmembrane region" description="Helical" evidence="8">
    <location>
        <begin position="173"/>
        <end position="194"/>
    </location>
</feature>
<evidence type="ECO:0000256" key="8">
    <source>
        <dbReference type="SAM" id="Phobius"/>
    </source>
</evidence>
<evidence type="ECO:0000313" key="11">
    <source>
        <dbReference type="Proteomes" id="UP000440578"/>
    </source>
</evidence>
<keyword evidence="11" id="KW-1185">Reference proteome</keyword>
<evidence type="ECO:0000256" key="6">
    <source>
        <dbReference type="ARBA" id="ARBA00023136"/>
    </source>
</evidence>
<evidence type="ECO:0000256" key="7">
    <source>
        <dbReference type="SAM" id="MobiDB-lite"/>
    </source>
</evidence>
<dbReference type="OrthoDB" id="10066605at2759"/>
<feature type="transmembrane region" description="Helical" evidence="8">
    <location>
        <begin position="214"/>
        <end position="234"/>
    </location>
</feature>
<feature type="region of interest" description="Disordered" evidence="7">
    <location>
        <begin position="629"/>
        <end position="652"/>
    </location>
</feature>
<feature type="transmembrane region" description="Helical" evidence="8">
    <location>
        <begin position="339"/>
        <end position="362"/>
    </location>
</feature>
<evidence type="ECO:0000256" key="1">
    <source>
        <dbReference type="ARBA" id="ARBA00004141"/>
    </source>
</evidence>
<feature type="transmembrane region" description="Helical" evidence="8">
    <location>
        <begin position="275"/>
        <end position="299"/>
    </location>
</feature>
<sequence>MKADLQPQPQPTQQSPVTPTSGLVYWPRYGPTTRRSVAGGFIYQRPALSADRIHFPTLTPNRGLNWFEQRLGGHRIHFPTQSPFSGYGRRWPPRPRLTTTPRPPVRTESPAGPGGTERPTRVQHQPPATRLEPPTYPFSSSAPPPARFEPPTVYVPMALLRVAAFPHLLSKPYFMTLTAMVLVLSALRAAYLLTDAYNAGGLYAAPVNYLLFNLPVPCLTSAFSILFMALLSATQVQMMRPRVQSAGALASVIAFHFAFSVGTDLIVGLQFEGRFLLALCQLMFICWGLALSVTYWYIFGTLYRAAVRRQAEALRTTVTKLQIEGSVMPRRLPRPTLGLAVRLTVIVSVLGLLLAVLQAYGMVWVYDAFGVFSARAGGPQPWAWWCYQTLSRAVELLLAGLLLYVGSQPLRYHEPRRRPACAVFALCTGSCAGRPRLLRPKPQQAGRAAAELDYYPAVCSRNQVVQSASQDGRLAYTDRLPLAGGHAISVSLPQRRTMRRSASADRTSAPAGSRPSSLLQPAPPLVPPPPPEPPHVETTYQPVLRAAAAEPGRAAGPASSTLRSSGTQTSEEYTDVCATYCLPVGGRPSLDTDELSSAAPTPSRALCRQASTCSSESAAHSFTVRLYRTVDGPGRPRPRAAPGAPAAGPATCPRAARHRLSCPLPPDDASDAGLGSVGSDAAVNFLTDVSTSGSTSQPNLSDSRECSEAGVLSRGASDPSLDGSPRRQRGAAFSLPLRRPAAADATSDDITPDSAVVVDYDDACDVCAGGDTRRGAGAEGEGYQSVAPAEAAAAVAAERPRARRGAARFLPATSAGSLQEVLRRYRSRSGSRGLLDKLRGSTFSLQVGRHGYSPLGSTGSVPQSPGPPAQLVDGCTQTDFPPPSLAASRSDLTSEPDLCDVTECDVTDMTSSADGERLRRLVLGGRCAAERLDLERCQWPPEEETGV</sequence>
<evidence type="ECO:0000256" key="4">
    <source>
        <dbReference type="ARBA" id="ARBA00022729"/>
    </source>
</evidence>
<gene>
    <name evidence="10" type="ORF">FJT64_016287</name>
</gene>
<feature type="domain" description="Proline-rich transmembrane protein 3/4" evidence="9">
    <location>
        <begin position="159"/>
        <end position="427"/>
    </location>
</feature>
<feature type="region of interest" description="Disordered" evidence="7">
    <location>
        <begin position="77"/>
        <end position="144"/>
    </location>
</feature>
<dbReference type="Pfam" id="PF25987">
    <property type="entry name" value="PRRT3"/>
    <property type="match status" value="1"/>
</dbReference>
<reference evidence="10 11" key="1">
    <citation type="submission" date="2019-07" db="EMBL/GenBank/DDBJ databases">
        <title>Draft genome assembly of a fouling barnacle, Amphibalanus amphitrite (Darwin, 1854): The first reference genome for Thecostraca.</title>
        <authorList>
            <person name="Kim W."/>
        </authorList>
    </citation>
    <scope>NUCLEOTIDE SEQUENCE [LARGE SCALE GENOMIC DNA]</scope>
    <source>
        <strain evidence="10">SNU_AA5</strain>
        <tissue evidence="10">Soma without cirri and trophi</tissue>
    </source>
</reference>
<protein>
    <recommendedName>
        <fullName evidence="9">Proline-rich transmembrane protein 3/4 domain-containing protein</fullName>
    </recommendedName>
</protein>
<feature type="compositionally biased region" description="Polar residues" evidence="7">
    <location>
        <begin position="689"/>
        <end position="701"/>
    </location>
</feature>
<feature type="transmembrane region" description="Helical" evidence="8">
    <location>
        <begin position="246"/>
        <end position="269"/>
    </location>
</feature>
<keyword evidence="4" id="KW-0732">Signal</keyword>
<feature type="compositionally biased region" description="Pro residues" evidence="7">
    <location>
        <begin position="521"/>
        <end position="533"/>
    </location>
</feature>
<feature type="region of interest" description="Disordered" evidence="7">
    <location>
        <begin position="689"/>
        <end position="748"/>
    </location>
</feature>
<accession>A0A6A4X060</accession>
<feature type="compositionally biased region" description="Low complexity" evidence="7">
    <location>
        <begin position="640"/>
        <end position="652"/>
    </location>
</feature>
<proteinExistence type="predicted"/>
<dbReference type="PANTHER" id="PTHR35578:SF6">
    <property type="entry name" value="PROLINE-RICH TRANSMEMBRANE PROTEIN 4"/>
    <property type="match status" value="1"/>
</dbReference>
<comment type="caution">
    <text evidence="10">The sequence shown here is derived from an EMBL/GenBank/DDBJ whole genome shotgun (WGS) entry which is preliminary data.</text>
</comment>
<evidence type="ECO:0000256" key="2">
    <source>
        <dbReference type="ARBA" id="ARBA00022553"/>
    </source>
</evidence>
<evidence type="ECO:0000256" key="3">
    <source>
        <dbReference type="ARBA" id="ARBA00022692"/>
    </source>
</evidence>
<feature type="compositionally biased region" description="Polar residues" evidence="7">
    <location>
        <begin position="559"/>
        <end position="570"/>
    </location>
</feature>
<feature type="compositionally biased region" description="Low complexity" evidence="7">
    <location>
        <begin position="545"/>
        <end position="558"/>
    </location>
</feature>
<keyword evidence="3 8" id="KW-0812">Transmembrane</keyword>
<keyword evidence="2" id="KW-0597">Phosphoprotein</keyword>
<dbReference type="InterPro" id="IPR052836">
    <property type="entry name" value="PRRT_domain-containing"/>
</dbReference>
<dbReference type="EMBL" id="VIIS01000112">
    <property type="protein sequence ID" value="KAF0313146.1"/>
    <property type="molecule type" value="Genomic_DNA"/>
</dbReference>
<evidence type="ECO:0000256" key="5">
    <source>
        <dbReference type="ARBA" id="ARBA00022989"/>
    </source>
</evidence>
<dbReference type="PANTHER" id="PTHR35578">
    <property type="entry name" value="PROLINE-RICH TRANSMEMBRANE PROTEIN 4-RELATED"/>
    <property type="match status" value="1"/>
</dbReference>
<feature type="compositionally biased region" description="Low complexity" evidence="7">
    <location>
        <begin position="11"/>
        <end position="21"/>
    </location>
</feature>